<dbReference type="Gene3D" id="3.40.190.10">
    <property type="entry name" value="Periplasmic binding protein-like II"/>
    <property type="match status" value="1"/>
</dbReference>
<feature type="region of interest" description="Disordered" evidence="1">
    <location>
        <begin position="1"/>
        <end position="25"/>
    </location>
</feature>
<evidence type="ECO:0000256" key="1">
    <source>
        <dbReference type="SAM" id="MobiDB-lite"/>
    </source>
</evidence>
<accession>A0ABR9P131</accession>
<proteinExistence type="predicted"/>
<dbReference type="EMBL" id="JADBGI010000002">
    <property type="protein sequence ID" value="MBE2997550.1"/>
    <property type="molecule type" value="Genomic_DNA"/>
</dbReference>
<comment type="caution">
    <text evidence="3">The sequence shown here is derived from an EMBL/GenBank/DDBJ whole genome shotgun (WGS) entry which is preliminary data.</text>
</comment>
<dbReference type="Gene3D" id="3.40.190.120">
    <property type="entry name" value="Osmoprotection protein (prox), domain 2"/>
    <property type="match status" value="1"/>
</dbReference>
<sequence>MLATGACTGRDGGGTTTPGDVDPDGGSIAEGFDLSGVSLSVSSKEFTESVVLGKITVHALRAAGAEVEDRTGLMGSNIARQALENGEVDLYWEYSGTGWTQHLGHDTAVQGEQEQFEATAEADLEENRIAWLGPAGFGNQYGIARAADAPGPAGGVDSLGELGDFVDEHPEEATFCGAAEFMDREWENFQQAHDAPFPVDGVHQMDLALNYVNGARSDPCNFAEVFTTDARIDSLDMEVLEDSEGYFTTELAALTARQETVEESPELEELADLLGRALTEDEIIELNGMVDLEGADADAAALHFLQENGFVG</sequence>
<dbReference type="Proteomes" id="UP000806528">
    <property type="component" value="Unassembled WGS sequence"/>
</dbReference>
<dbReference type="SUPFAM" id="SSF53850">
    <property type="entry name" value="Periplasmic binding protein-like II"/>
    <property type="match status" value="1"/>
</dbReference>
<dbReference type="Pfam" id="PF04069">
    <property type="entry name" value="OpuAC"/>
    <property type="match status" value="1"/>
</dbReference>
<gene>
    <name evidence="3" type="ORF">IDM40_02360</name>
</gene>
<evidence type="ECO:0000313" key="3">
    <source>
        <dbReference type="EMBL" id="MBE2997550.1"/>
    </source>
</evidence>
<keyword evidence="4" id="KW-1185">Reference proteome</keyword>
<dbReference type="InterPro" id="IPR007210">
    <property type="entry name" value="ABC_Gly_betaine_transp_sub-bd"/>
</dbReference>
<name>A0ABR9P131_9ACTN</name>
<organism evidence="3 4">
    <name type="scientific">Nocardiopsis coralli</name>
    <dbReference type="NCBI Taxonomy" id="2772213"/>
    <lineage>
        <taxon>Bacteria</taxon>
        <taxon>Bacillati</taxon>
        <taxon>Actinomycetota</taxon>
        <taxon>Actinomycetes</taxon>
        <taxon>Streptosporangiales</taxon>
        <taxon>Nocardiopsidaceae</taxon>
        <taxon>Nocardiopsis</taxon>
    </lineage>
</organism>
<evidence type="ECO:0000259" key="2">
    <source>
        <dbReference type="Pfam" id="PF04069"/>
    </source>
</evidence>
<protein>
    <recommendedName>
        <fullName evidence="2">ABC-type glycine betaine transport system substrate-binding domain-containing protein</fullName>
    </recommendedName>
</protein>
<reference evidence="3 4" key="1">
    <citation type="submission" date="2020-09" db="EMBL/GenBank/DDBJ databases">
        <title>Diversity and distribution of actinomycetes associated with coral in the coast of Hainan.</title>
        <authorList>
            <person name="Li F."/>
        </authorList>
    </citation>
    <scope>NUCLEOTIDE SEQUENCE [LARGE SCALE GENOMIC DNA]</scope>
    <source>
        <strain evidence="3 4">HNM0947</strain>
    </source>
</reference>
<feature type="domain" description="ABC-type glycine betaine transport system substrate-binding" evidence="2">
    <location>
        <begin position="39"/>
        <end position="307"/>
    </location>
</feature>
<evidence type="ECO:0000313" key="4">
    <source>
        <dbReference type="Proteomes" id="UP000806528"/>
    </source>
</evidence>